<evidence type="ECO:0000313" key="3">
    <source>
        <dbReference type="Proteomes" id="UP000796761"/>
    </source>
</evidence>
<gene>
    <name evidence="2" type="ORF">HGM15179_015414</name>
</gene>
<dbReference type="EMBL" id="SWJQ01000677">
    <property type="protein sequence ID" value="TRZ11690.1"/>
    <property type="molecule type" value="Genomic_DNA"/>
</dbReference>
<feature type="non-terminal residue" evidence="2">
    <location>
        <position position="1"/>
    </location>
</feature>
<accession>A0A8K1LF66</accession>
<organism evidence="2 3">
    <name type="scientific">Zosterops borbonicus</name>
    <dbReference type="NCBI Taxonomy" id="364589"/>
    <lineage>
        <taxon>Eukaryota</taxon>
        <taxon>Metazoa</taxon>
        <taxon>Chordata</taxon>
        <taxon>Craniata</taxon>
        <taxon>Vertebrata</taxon>
        <taxon>Euteleostomi</taxon>
        <taxon>Archelosauria</taxon>
        <taxon>Archosauria</taxon>
        <taxon>Dinosauria</taxon>
        <taxon>Saurischia</taxon>
        <taxon>Theropoda</taxon>
        <taxon>Coelurosauria</taxon>
        <taxon>Aves</taxon>
        <taxon>Neognathae</taxon>
        <taxon>Neoaves</taxon>
        <taxon>Telluraves</taxon>
        <taxon>Australaves</taxon>
        <taxon>Passeriformes</taxon>
        <taxon>Sylvioidea</taxon>
        <taxon>Zosteropidae</taxon>
        <taxon>Zosterops</taxon>
    </lineage>
</organism>
<feature type="compositionally biased region" description="Polar residues" evidence="1">
    <location>
        <begin position="24"/>
        <end position="39"/>
    </location>
</feature>
<evidence type="ECO:0000256" key="1">
    <source>
        <dbReference type="SAM" id="MobiDB-lite"/>
    </source>
</evidence>
<sequence>NPWTSMGKLRESDATKRRKGAQLQAPSQPCKEQSRTAGTNWHFPWQQMKCGGDNGARAGSSCLEVIPNTETKAH</sequence>
<feature type="region of interest" description="Disordered" evidence="1">
    <location>
        <begin position="1"/>
        <end position="39"/>
    </location>
</feature>
<comment type="caution">
    <text evidence="2">The sequence shown here is derived from an EMBL/GenBank/DDBJ whole genome shotgun (WGS) entry which is preliminary data.</text>
</comment>
<name>A0A8K1LF66_9PASS</name>
<reference evidence="2" key="1">
    <citation type="submission" date="2019-04" db="EMBL/GenBank/DDBJ databases">
        <title>Genome assembly of Zosterops borbonicus 15179.</title>
        <authorList>
            <person name="Leroy T."/>
            <person name="Anselmetti Y."/>
            <person name="Tilak M.-K."/>
            <person name="Nabholz B."/>
        </authorList>
    </citation>
    <scope>NUCLEOTIDE SEQUENCE</scope>
    <source>
        <strain evidence="2">HGM_15179</strain>
        <tissue evidence="2">Muscle</tissue>
    </source>
</reference>
<dbReference type="AlphaFoldDB" id="A0A8K1LF66"/>
<protein>
    <submittedName>
        <fullName evidence="2">Uncharacterized protein</fullName>
    </submittedName>
</protein>
<dbReference type="Proteomes" id="UP000796761">
    <property type="component" value="Unassembled WGS sequence"/>
</dbReference>
<keyword evidence="3" id="KW-1185">Reference proteome</keyword>
<proteinExistence type="predicted"/>
<evidence type="ECO:0000313" key="2">
    <source>
        <dbReference type="EMBL" id="TRZ11690.1"/>
    </source>
</evidence>